<gene>
    <name evidence="2" type="ORF">FHU39_002214</name>
</gene>
<keyword evidence="1" id="KW-0472">Membrane</keyword>
<keyword evidence="3" id="KW-1185">Reference proteome</keyword>
<evidence type="ECO:0000256" key="1">
    <source>
        <dbReference type="SAM" id="Phobius"/>
    </source>
</evidence>
<feature type="transmembrane region" description="Helical" evidence="1">
    <location>
        <begin position="47"/>
        <end position="70"/>
    </location>
</feature>
<dbReference type="AlphaFoldDB" id="A0A839N3C1"/>
<protein>
    <submittedName>
        <fullName evidence="2">Energy-coupling factor transport system substrate-specific component</fullName>
    </submittedName>
</protein>
<reference evidence="2 3" key="1">
    <citation type="submission" date="2020-08" db="EMBL/GenBank/DDBJ databases">
        <title>Sequencing the genomes of 1000 actinobacteria strains.</title>
        <authorList>
            <person name="Klenk H.-P."/>
        </authorList>
    </citation>
    <scope>NUCLEOTIDE SEQUENCE [LARGE SCALE GENOMIC DNA]</scope>
    <source>
        <strain evidence="2 3">DSM 105369</strain>
    </source>
</reference>
<feature type="transmembrane region" description="Helical" evidence="1">
    <location>
        <begin position="131"/>
        <end position="151"/>
    </location>
</feature>
<dbReference type="PIRSF" id="PIRSF037394">
    <property type="entry name" value="ABC_thiamine-permease_YkoE_prd"/>
    <property type="match status" value="1"/>
</dbReference>
<dbReference type="InterPro" id="IPR017195">
    <property type="entry name" value="ABC_thiamin-permease_prd"/>
</dbReference>
<evidence type="ECO:0000313" key="2">
    <source>
        <dbReference type="EMBL" id="MBB2892230.1"/>
    </source>
</evidence>
<feature type="transmembrane region" description="Helical" evidence="1">
    <location>
        <begin position="21"/>
        <end position="41"/>
    </location>
</feature>
<feature type="transmembrane region" description="Helical" evidence="1">
    <location>
        <begin position="163"/>
        <end position="185"/>
    </location>
</feature>
<evidence type="ECO:0000313" key="3">
    <source>
        <dbReference type="Proteomes" id="UP000559182"/>
    </source>
</evidence>
<proteinExistence type="predicted"/>
<sequence length="209" mass="21772">MATVSAPTERAKITSLLSYRTIDLVTVATLGVASGVVFWAWSQAWNGISTLALFTAPPVLGLLAGPWLIAGVLGGLVVRKPGAALAAELIGAAVEMLIGNQWGTSTLISGLLQGLGVEVVLALLLYKRFGVVAAALGGALAGAFEIFYEWHSYYSAWTWNYKLAYLGCTMLSGALLAGVVGWLLVRALAATGVLDAFGAGREHHARNAV</sequence>
<keyword evidence="1" id="KW-0812">Transmembrane</keyword>
<dbReference type="RefSeq" id="WP_183320373.1">
    <property type="nucleotide sequence ID" value="NZ_JACHVQ010000001.1"/>
</dbReference>
<dbReference type="Pfam" id="PF09819">
    <property type="entry name" value="ABC_cobalt"/>
    <property type="match status" value="1"/>
</dbReference>
<accession>A0A839N3C1</accession>
<dbReference type="EMBL" id="JACHVQ010000001">
    <property type="protein sequence ID" value="MBB2892230.1"/>
    <property type="molecule type" value="Genomic_DNA"/>
</dbReference>
<name>A0A839N3C1_9MICO</name>
<keyword evidence="1" id="KW-1133">Transmembrane helix</keyword>
<comment type="caution">
    <text evidence="2">The sequence shown here is derived from an EMBL/GenBank/DDBJ whole genome shotgun (WGS) entry which is preliminary data.</text>
</comment>
<dbReference type="Proteomes" id="UP000559182">
    <property type="component" value="Unassembled WGS sequence"/>
</dbReference>
<organism evidence="2 3">
    <name type="scientific">Flexivirga oryzae</name>
    <dbReference type="NCBI Taxonomy" id="1794944"/>
    <lineage>
        <taxon>Bacteria</taxon>
        <taxon>Bacillati</taxon>
        <taxon>Actinomycetota</taxon>
        <taxon>Actinomycetes</taxon>
        <taxon>Micrococcales</taxon>
        <taxon>Dermacoccaceae</taxon>
        <taxon>Flexivirga</taxon>
    </lineage>
</organism>